<evidence type="ECO:0000313" key="8">
    <source>
        <dbReference type="Proteomes" id="UP000199306"/>
    </source>
</evidence>
<keyword evidence="4" id="KW-1133">Transmembrane helix</keyword>
<dbReference type="InterPro" id="IPR007156">
    <property type="entry name" value="MamQ_LemA"/>
</dbReference>
<dbReference type="Pfam" id="PF04011">
    <property type="entry name" value="LemA"/>
    <property type="match status" value="1"/>
</dbReference>
<dbReference type="EMBL" id="FOXH01000007">
    <property type="protein sequence ID" value="SFP94689.1"/>
    <property type="molecule type" value="Genomic_DNA"/>
</dbReference>
<dbReference type="Gene3D" id="1.20.1440.20">
    <property type="entry name" value="LemA-like domain"/>
    <property type="match status" value="1"/>
</dbReference>
<keyword evidence="8" id="KW-1185">Reference proteome</keyword>
<organism evidence="7 8">
    <name type="scientific">Pseudarcicella hirudinis</name>
    <dbReference type="NCBI Taxonomy" id="1079859"/>
    <lineage>
        <taxon>Bacteria</taxon>
        <taxon>Pseudomonadati</taxon>
        <taxon>Bacteroidota</taxon>
        <taxon>Cytophagia</taxon>
        <taxon>Cytophagales</taxon>
        <taxon>Flectobacillaceae</taxon>
        <taxon>Pseudarcicella</taxon>
    </lineage>
</organism>
<dbReference type="PANTHER" id="PTHR34478:SF2">
    <property type="entry name" value="MEMBRANE PROTEIN"/>
    <property type="match status" value="1"/>
</dbReference>
<dbReference type="OrthoDB" id="9804152at2"/>
<protein>
    <submittedName>
        <fullName evidence="7">LemA protein</fullName>
    </submittedName>
</protein>
<feature type="coiled-coil region" evidence="6">
    <location>
        <begin position="120"/>
        <end position="147"/>
    </location>
</feature>
<reference evidence="7 8" key="1">
    <citation type="submission" date="2016-10" db="EMBL/GenBank/DDBJ databases">
        <authorList>
            <person name="de Groot N.N."/>
        </authorList>
    </citation>
    <scope>NUCLEOTIDE SEQUENCE [LARGE SCALE GENOMIC DNA]</scope>
    <source>
        <strain evidence="8">E92,LMG 26720,CCM 7988</strain>
    </source>
</reference>
<dbReference type="PANTHER" id="PTHR34478">
    <property type="entry name" value="PROTEIN LEMA"/>
    <property type="match status" value="1"/>
</dbReference>
<accession>A0A1I5UHL5</accession>
<proteinExistence type="inferred from homology"/>
<comment type="subcellular location">
    <subcellularLocation>
        <location evidence="1">Membrane</location>
        <topology evidence="1">Single-pass membrane protein</topology>
    </subcellularLocation>
</comment>
<evidence type="ECO:0000256" key="4">
    <source>
        <dbReference type="ARBA" id="ARBA00022989"/>
    </source>
</evidence>
<evidence type="ECO:0000256" key="2">
    <source>
        <dbReference type="ARBA" id="ARBA00008854"/>
    </source>
</evidence>
<evidence type="ECO:0000256" key="3">
    <source>
        <dbReference type="ARBA" id="ARBA00022692"/>
    </source>
</evidence>
<evidence type="ECO:0000256" key="6">
    <source>
        <dbReference type="SAM" id="Coils"/>
    </source>
</evidence>
<sequence length="196" mass="21422">MSRGLIIGLVVVGLIVFWGIGVRNGLATSNQEVKSAWANVQTAYQRRADLIPNLVKTVQGVANFEKSTLSDVISARASATQIKLDANDLTPENMKKFQDAQSQLSGALSRLMAVSENYPQLKATENFSELQAQLEGTENRIKEERDRFNGTVQQFNNKVVTFPNSLIAGFSGFAEKGYFEADQGAQKAPSVDFGTK</sequence>
<keyword evidence="3" id="KW-0812">Transmembrane</keyword>
<dbReference type="GO" id="GO:0016020">
    <property type="term" value="C:membrane"/>
    <property type="evidence" value="ECO:0007669"/>
    <property type="project" value="UniProtKB-SubCell"/>
</dbReference>
<evidence type="ECO:0000313" key="7">
    <source>
        <dbReference type="EMBL" id="SFP94689.1"/>
    </source>
</evidence>
<evidence type="ECO:0000256" key="1">
    <source>
        <dbReference type="ARBA" id="ARBA00004167"/>
    </source>
</evidence>
<keyword evidence="5" id="KW-0472">Membrane</keyword>
<gene>
    <name evidence="7" type="ORF">SAMN04515674_107188</name>
</gene>
<dbReference type="STRING" id="1079859.SAMN04515674_107188"/>
<keyword evidence="6" id="KW-0175">Coiled coil</keyword>
<dbReference type="InterPro" id="IPR023353">
    <property type="entry name" value="LemA-like_dom_sf"/>
</dbReference>
<dbReference type="RefSeq" id="WP_092017808.1">
    <property type="nucleotide sequence ID" value="NZ_FOXH01000007.1"/>
</dbReference>
<comment type="similarity">
    <text evidence="2">Belongs to the LemA family.</text>
</comment>
<dbReference type="SUPFAM" id="SSF140478">
    <property type="entry name" value="LemA-like"/>
    <property type="match status" value="1"/>
</dbReference>
<evidence type="ECO:0000256" key="5">
    <source>
        <dbReference type="ARBA" id="ARBA00023136"/>
    </source>
</evidence>
<dbReference type="Proteomes" id="UP000199306">
    <property type="component" value="Unassembled WGS sequence"/>
</dbReference>
<name>A0A1I5UHL5_9BACT</name>
<dbReference type="AlphaFoldDB" id="A0A1I5UHL5"/>